<name>A0AAV2TMN2_CALDB</name>
<reference evidence="1" key="1">
    <citation type="submission" date="2024-06" db="EMBL/GenBank/DDBJ databases">
        <authorList>
            <person name="Liu X."/>
            <person name="Lenzi L."/>
            <person name="Haldenby T S."/>
            <person name="Uol C."/>
        </authorList>
    </citation>
    <scope>NUCLEOTIDE SEQUENCE</scope>
</reference>
<gene>
    <name evidence="1" type="ORF">CDAUBV1_LOCUS11959</name>
</gene>
<evidence type="ECO:0000313" key="1">
    <source>
        <dbReference type="EMBL" id="CAL5137688.1"/>
    </source>
</evidence>
<sequence>MKTRSMSKLLREENPGLGWIRDSHGHVPPNTVEVQNEVYVARMEYKGDIVPGKVVSKYKLGYIPYEGREVELPNYEVLCGTTESGVGSRYEWVNDHDGLVPKNAVVGGIAASTYILYIGRSTINGEEVVGKIHPVRGCAYFPWGGEEHKKKEYQVLTLEPAR</sequence>
<comment type="caution">
    <text evidence="1">The sequence shown here is derived from an EMBL/GenBank/DDBJ whole genome shotgun (WGS) entry which is preliminary data.</text>
</comment>
<evidence type="ECO:0000313" key="2">
    <source>
        <dbReference type="Proteomes" id="UP001497525"/>
    </source>
</evidence>
<dbReference type="SMART" id="SM00696">
    <property type="entry name" value="DM9"/>
    <property type="match status" value="2"/>
</dbReference>
<organism evidence="1 2">
    <name type="scientific">Calicophoron daubneyi</name>
    <name type="common">Rumen fluke</name>
    <name type="synonym">Paramphistomum daubneyi</name>
    <dbReference type="NCBI Taxonomy" id="300641"/>
    <lineage>
        <taxon>Eukaryota</taxon>
        <taxon>Metazoa</taxon>
        <taxon>Spiralia</taxon>
        <taxon>Lophotrochozoa</taxon>
        <taxon>Platyhelminthes</taxon>
        <taxon>Trematoda</taxon>
        <taxon>Digenea</taxon>
        <taxon>Plagiorchiida</taxon>
        <taxon>Pronocephalata</taxon>
        <taxon>Paramphistomoidea</taxon>
        <taxon>Paramphistomidae</taxon>
        <taxon>Calicophoron</taxon>
    </lineage>
</organism>
<dbReference type="PANTHER" id="PTHR31649">
    <property type="entry name" value="AGAP009604-PA"/>
    <property type="match status" value="1"/>
</dbReference>
<proteinExistence type="predicted"/>
<dbReference type="EMBL" id="CAXLJL010000423">
    <property type="protein sequence ID" value="CAL5137688.1"/>
    <property type="molecule type" value="Genomic_DNA"/>
</dbReference>
<protein>
    <recommendedName>
        <fullName evidence="3">DUF3421 domain-containing protein</fullName>
    </recommendedName>
</protein>
<dbReference type="AlphaFoldDB" id="A0AAV2TMN2"/>
<dbReference type="PANTHER" id="PTHR31649:SF1">
    <property type="entry name" value="FARNESOIC ACID O-METHYL TRANSFERASE DOMAIN-CONTAINING PROTEIN"/>
    <property type="match status" value="1"/>
</dbReference>
<dbReference type="InterPro" id="IPR006616">
    <property type="entry name" value="DM9_repeat"/>
</dbReference>
<dbReference type="Pfam" id="PF11901">
    <property type="entry name" value="DM9"/>
    <property type="match status" value="1"/>
</dbReference>
<accession>A0AAV2TMN2</accession>
<dbReference type="Proteomes" id="UP001497525">
    <property type="component" value="Unassembled WGS sequence"/>
</dbReference>
<evidence type="ECO:0008006" key="3">
    <source>
        <dbReference type="Google" id="ProtNLM"/>
    </source>
</evidence>